<dbReference type="GO" id="GO:0046872">
    <property type="term" value="F:metal ion binding"/>
    <property type="evidence" value="ECO:0007669"/>
    <property type="project" value="UniProtKB-KW"/>
</dbReference>
<dbReference type="GO" id="GO:0009378">
    <property type="term" value="F:four-way junction helicase activity"/>
    <property type="evidence" value="ECO:0007669"/>
    <property type="project" value="TreeGrafter"/>
</dbReference>
<evidence type="ECO:0000259" key="12">
    <source>
        <dbReference type="PROSITE" id="PS51192"/>
    </source>
</evidence>
<dbReference type="EMBL" id="VLTN01000003">
    <property type="protein sequence ID" value="KAA0156584.1"/>
    <property type="molecule type" value="Genomic_DNA"/>
</dbReference>
<protein>
    <recommendedName>
        <fullName evidence="10">DNA 3'-5' helicase</fullName>
        <ecNumber evidence="10">5.6.2.4</ecNumber>
    </recommendedName>
</protein>
<evidence type="ECO:0000256" key="7">
    <source>
        <dbReference type="ARBA" id="ARBA00023125"/>
    </source>
</evidence>
<feature type="domain" description="Helicase ATP-binding" evidence="12">
    <location>
        <begin position="31"/>
        <end position="210"/>
    </location>
</feature>
<evidence type="ECO:0000256" key="4">
    <source>
        <dbReference type="ARBA" id="ARBA00022801"/>
    </source>
</evidence>
<dbReference type="GO" id="GO:0016787">
    <property type="term" value="F:hydrolase activity"/>
    <property type="evidence" value="ECO:0007669"/>
    <property type="project" value="UniProtKB-KW"/>
</dbReference>
<feature type="domain" description="Helicase C-terminal" evidence="13">
    <location>
        <begin position="272"/>
        <end position="427"/>
    </location>
</feature>
<dbReference type="GO" id="GO:0003677">
    <property type="term" value="F:DNA binding"/>
    <property type="evidence" value="ECO:0007669"/>
    <property type="project" value="UniProtKB-KW"/>
</dbReference>
<feature type="compositionally biased region" description="Low complexity" evidence="11">
    <location>
        <begin position="264"/>
        <end position="273"/>
    </location>
</feature>
<sequence>MAGLRIDDAQAVLKEVFGHDQFRPNQWDVIRGVLGERRDALAVLATGSGKSLMFQFPTAFLRRHKRRQSVTIVISPLLSLISDQLLALRVLDIPAVALSSTSKASDMNAVMNGEAWLVYTTPETALTSTFASAIEAGRSKAGVSVDLIAIDEAHCISEWGVDDSGFRASYAGLGRLRDMFPGVPVLAATATATLRVEADVTRSLGLVDPLRVRASMLRSNLAYDVKPKPAGGDAGAWVMAPLIFRALTSVAADAAGSPPPASPASPGSSPGPGQRRRATVSGSCIVYTLTRNACDAVAATLNARVSRAGICVAAYHAGMGEEQRRSVHEGFLADRIHVVVATVAFAMGIDKPDIRLVLHFGPSKSLAGYAQQTGRAGRDGLPSRCVLFHAPADFTRLSGLIASSAKRQAPSSQAAPAGESPAIAELGCMRRFTHGSSCRHRLLIEHFGEEVPPGWACRTACDVCCGGSPPRGAVVRAAPGDDDERSGGDGGAAPPQPEVPLDRLVDARLEVGAICCGLVALGNATPTVLTEFVRGQSSNKTLARQLDRWPALRESPAFGAGLRRGTKPGWAALIAACEPLGLTNSVTKTRDLGRSRGGSYTRAYAVLHPTPVARQIAKLEALARWRAPPEILTVARTMHMLLSQKAPLLSPALGQAHGAAAAAAGGGTGAAKAQGALLASGRPTASLAGLRVESLDPAERVLLDELRTLRSSLAALRGVPAAYLLSERTMLAIAPSARSAGSSVEAAAQALAEAQGQLESAMRLLAARQAKLEEAKRRAPPPGFPPPPSTPVGGWDGRISLGSVRWSHDMPVAFLTEIAGANPFRPLLGNNAAVKQVASAPIGQLHNGVPSAGTVGCSASKAEQSGRPAARRMAAAAAATDDRAASGSAEPGPIDDGPPLRIPLLVKDGTFLPSPATRALLVDIGGPPKLHAVCTRFYELAFQDRVLRRFMFDDDGAEAHGLREAHKRGDHFKLDDCRVWMRIMFLAAREHGLHDHPAFWDWYIRFIGHFVRVYERSAPPFAAESAAWSADATAVAEYMRDGWKMRDILGLSFHEASAAIDGR</sequence>
<dbReference type="InterPro" id="IPR001650">
    <property type="entry name" value="Helicase_C-like"/>
</dbReference>
<evidence type="ECO:0000256" key="5">
    <source>
        <dbReference type="ARBA" id="ARBA00022806"/>
    </source>
</evidence>
<evidence type="ECO:0000313" key="15">
    <source>
        <dbReference type="Proteomes" id="UP000323011"/>
    </source>
</evidence>
<dbReference type="SMART" id="SM00490">
    <property type="entry name" value="HELICc"/>
    <property type="match status" value="1"/>
</dbReference>
<evidence type="ECO:0000259" key="13">
    <source>
        <dbReference type="PROSITE" id="PS51194"/>
    </source>
</evidence>
<dbReference type="CDD" id="cd17920">
    <property type="entry name" value="DEXHc_RecQ"/>
    <property type="match status" value="1"/>
</dbReference>
<dbReference type="AlphaFoldDB" id="A0A5A8CVU9"/>
<keyword evidence="7" id="KW-0238">DNA-binding</keyword>
<reference evidence="14 15" key="1">
    <citation type="submission" date="2019-07" db="EMBL/GenBank/DDBJ databases">
        <title>Genomes of Cafeteria roenbergensis.</title>
        <authorList>
            <person name="Fischer M.G."/>
            <person name="Hackl T."/>
            <person name="Roman M."/>
        </authorList>
    </citation>
    <scope>NUCLEOTIDE SEQUENCE [LARGE SCALE GENOMIC DNA]</scope>
    <source>
        <strain evidence="14 15">BVI</strain>
    </source>
</reference>
<feature type="compositionally biased region" description="Pro residues" evidence="11">
    <location>
        <begin position="780"/>
        <end position="790"/>
    </location>
</feature>
<name>A0A5A8CVU9_CAFRO</name>
<comment type="similarity">
    <text evidence="1">Belongs to the helicase family. RecQ subfamily.</text>
</comment>
<comment type="caution">
    <text evidence="14">The sequence shown here is derived from an EMBL/GenBank/DDBJ whole genome shotgun (WGS) entry which is preliminary data.</text>
</comment>
<dbReference type="Proteomes" id="UP000323011">
    <property type="component" value="Unassembled WGS sequence"/>
</dbReference>
<evidence type="ECO:0000256" key="10">
    <source>
        <dbReference type="ARBA" id="ARBA00034808"/>
    </source>
</evidence>
<gene>
    <name evidence="14" type="ORF">FNF29_00695</name>
</gene>
<dbReference type="GO" id="GO:0005524">
    <property type="term" value="F:ATP binding"/>
    <property type="evidence" value="ECO:0007669"/>
    <property type="project" value="UniProtKB-KW"/>
</dbReference>
<dbReference type="Pfam" id="PF00271">
    <property type="entry name" value="Helicase_C"/>
    <property type="match status" value="1"/>
</dbReference>
<dbReference type="SMART" id="SM00487">
    <property type="entry name" value="DEXDc"/>
    <property type="match status" value="1"/>
</dbReference>
<evidence type="ECO:0000256" key="8">
    <source>
        <dbReference type="ARBA" id="ARBA00023235"/>
    </source>
</evidence>
<dbReference type="GO" id="GO:0043138">
    <property type="term" value="F:3'-5' DNA helicase activity"/>
    <property type="evidence" value="ECO:0007669"/>
    <property type="project" value="UniProtKB-EC"/>
</dbReference>
<evidence type="ECO:0000256" key="1">
    <source>
        <dbReference type="ARBA" id="ARBA00005446"/>
    </source>
</evidence>
<keyword evidence="8" id="KW-0413">Isomerase</keyword>
<keyword evidence="5" id="KW-0347">Helicase</keyword>
<dbReference type="InterPro" id="IPR014001">
    <property type="entry name" value="Helicase_ATP-bd"/>
</dbReference>
<dbReference type="EC" id="5.6.2.4" evidence="10"/>
<dbReference type="PANTHER" id="PTHR13710:SF105">
    <property type="entry name" value="ATP-DEPENDENT DNA HELICASE Q1"/>
    <property type="match status" value="1"/>
</dbReference>
<dbReference type="PROSITE" id="PS51192">
    <property type="entry name" value="HELICASE_ATP_BIND_1"/>
    <property type="match status" value="1"/>
</dbReference>
<dbReference type="SUPFAM" id="SSF52540">
    <property type="entry name" value="P-loop containing nucleoside triphosphate hydrolases"/>
    <property type="match status" value="1"/>
</dbReference>
<keyword evidence="3" id="KW-0547">Nucleotide-binding</keyword>
<keyword evidence="2" id="KW-0479">Metal-binding</keyword>
<evidence type="ECO:0000256" key="11">
    <source>
        <dbReference type="SAM" id="MobiDB-lite"/>
    </source>
</evidence>
<evidence type="ECO:0000256" key="3">
    <source>
        <dbReference type="ARBA" id="ARBA00022741"/>
    </source>
</evidence>
<evidence type="ECO:0000256" key="2">
    <source>
        <dbReference type="ARBA" id="ARBA00022723"/>
    </source>
</evidence>
<dbReference type="Pfam" id="PF16124">
    <property type="entry name" value="RecQ_Zn_bind"/>
    <property type="match status" value="1"/>
</dbReference>
<dbReference type="PROSITE" id="PS51194">
    <property type="entry name" value="HELICASE_CTER"/>
    <property type="match status" value="1"/>
</dbReference>
<evidence type="ECO:0000313" key="14">
    <source>
        <dbReference type="EMBL" id="KAA0156584.1"/>
    </source>
</evidence>
<keyword evidence="15" id="KW-1185">Reference proteome</keyword>
<dbReference type="GO" id="GO:0005737">
    <property type="term" value="C:cytoplasm"/>
    <property type="evidence" value="ECO:0007669"/>
    <property type="project" value="TreeGrafter"/>
</dbReference>
<feature type="region of interest" description="Disordered" evidence="11">
    <location>
        <begin position="773"/>
        <end position="794"/>
    </location>
</feature>
<dbReference type="Pfam" id="PF00270">
    <property type="entry name" value="DEAD"/>
    <property type="match status" value="1"/>
</dbReference>
<dbReference type="InterPro" id="IPR011545">
    <property type="entry name" value="DEAD/DEAH_box_helicase_dom"/>
</dbReference>
<dbReference type="InterPro" id="IPR027417">
    <property type="entry name" value="P-loop_NTPase"/>
</dbReference>
<organism evidence="14 15">
    <name type="scientific">Cafeteria roenbergensis</name>
    <name type="common">Marine flagellate</name>
    <dbReference type="NCBI Taxonomy" id="33653"/>
    <lineage>
        <taxon>Eukaryota</taxon>
        <taxon>Sar</taxon>
        <taxon>Stramenopiles</taxon>
        <taxon>Bigyra</taxon>
        <taxon>Opalozoa</taxon>
        <taxon>Bicosoecida</taxon>
        <taxon>Cafeteriaceae</taxon>
        <taxon>Cafeteria</taxon>
    </lineage>
</organism>
<dbReference type="GO" id="GO:0000724">
    <property type="term" value="P:double-strand break repair via homologous recombination"/>
    <property type="evidence" value="ECO:0007669"/>
    <property type="project" value="TreeGrafter"/>
</dbReference>
<proteinExistence type="inferred from homology"/>
<comment type="catalytic activity">
    <reaction evidence="9">
        <text>Couples ATP hydrolysis with the unwinding of duplex DNA by translocating in the 3'-5' direction.</text>
        <dbReference type="EC" id="5.6.2.4"/>
    </reaction>
</comment>
<dbReference type="GO" id="GO:0005694">
    <property type="term" value="C:chromosome"/>
    <property type="evidence" value="ECO:0007669"/>
    <property type="project" value="TreeGrafter"/>
</dbReference>
<feature type="region of interest" description="Disordered" evidence="11">
    <location>
        <begin position="255"/>
        <end position="277"/>
    </location>
</feature>
<dbReference type="PANTHER" id="PTHR13710">
    <property type="entry name" value="DNA HELICASE RECQ FAMILY MEMBER"/>
    <property type="match status" value="1"/>
</dbReference>
<accession>A0A5A8CVU9</accession>
<evidence type="ECO:0000256" key="6">
    <source>
        <dbReference type="ARBA" id="ARBA00022840"/>
    </source>
</evidence>
<keyword evidence="4" id="KW-0378">Hydrolase</keyword>
<dbReference type="Gene3D" id="3.40.50.300">
    <property type="entry name" value="P-loop containing nucleotide triphosphate hydrolases"/>
    <property type="match status" value="2"/>
</dbReference>
<dbReference type="InterPro" id="IPR032284">
    <property type="entry name" value="RecQ_Zn-bd"/>
</dbReference>
<keyword evidence="6" id="KW-0067">ATP-binding</keyword>
<dbReference type="InterPro" id="IPR004589">
    <property type="entry name" value="DNA_helicase_ATP-dep_RecQ"/>
</dbReference>
<dbReference type="NCBIfam" id="TIGR00614">
    <property type="entry name" value="recQ_fam"/>
    <property type="match status" value="1"/>
</dbReference>
<feature type="region of interest" description="Disordered" evidence="11">
    <location>
        <begin position="859"/>
        <end position="899"/>
    </location>
</feature>
<evidence type="ECO:0000256" key="9">
    <source>
        <dbReference type="ARBA" id="ARBA00034617"/>
    </source>
</evidence>
<feature type="region of interest" description="Disordered" evidence="11">
    <location>
        <begin position="475"/>
        <end position="498"/>
    </location>
</feature>